<evidence type="ECO:0000256" key="2">
    <source>
        <dbReference type="ARBA" id="ARBA00022598"/>
    </source>
</evidence>
<sequence>MKQIAAALFANSPFTEGKPNGYLSIRSQIWSDTDNDRTSMFPFVFDDSFGLLRKSSPIIVNISIYQILVRNHPFLCLLYVDYALDVPTYFVYRKKNYIDCTGMTSRDFMAGKLPCIPGELPTLNDWENCLTTIFPEVRLKRYLEMRGADGGTWSYVLCQPLVGPTLICCRASTCNYKLYNDFSSISFSTLLLRPFRMCVGLLNDEVSLQNILDMTADWTTEEREILRNKLLLCPLCSAKTAGLSSKICLVGSKDWFKGTISVWVLAACSRRCLRRLIVMMNKKFVAGVTPAEKLLDLYHGKWGESVDPVFE</sequence>
<dbReference type="GO" id="GO:0004357">
    <property type="term" value="F:glutamate-cysteine ligase activity"/>
    <property type="evidence" value="ECO:0007669"/>
    <property type="project" value="UniProtKB-EC"/>
</dbReference>
<dbReference type="InterPro" id="IPR014746">
    <property type="entry name" value="Gln_synth/guanido_kin_cat_dom"/>
</dbReference>
<keyword evidence="3" id="KW-0547">Nucleotide-binding</keyword>
<dbReference type="GO" id="GO:0005524">
    <property type="term" value="F:ATP binding"/>
    <property type="evidence" value="ECO:0007669"/>
    <property type="project" value="UniProtKB-KW"/>
</dbReference>
<dbReference type="SUPFAM" id="SSF55931">
    <property type="entry name" value="Glutamine synthetase/guanido kinase"/>
    <property type="match status" value="1"/>
</dbReference>
<dbReference type="Gene3D" id="3.30.590.20">
    <property type="match status" value="2"/>
</dbReference>
<keyword evidence="4" id="KW-0067">ATP-binding</keyword>
<evidence type="ECO:0000313" key="6">
    <source>
        <dbReference type="RefSeq" id="XP_022777281.1"/>
    </source>
</evidence>
<dbReference type="AlphaFoldDB" id="A0A6P6BJP5"/>
<dbReference type="PANTHER" id="PTHR34378:SF1">
    <property type="entry name" value="GLUTAMATE--CYSTEINE LIGASE, CHLOROPLASTIC"/>
    <property type="match status" value="1"/>
</dbReference>
<dbReference type="InterPro" id="IPR035434">
    <property type="entry name" value="GCL_bact_plant"/>
</dbReference>
<evidence type="ECO:0000313" key="5">
    <source>
        <dbReference type="Proteomes" id="UP000515121"/>
    </source>
</evidence>
<protein>
    <recommendedName>
        <fullName evidence="1">glutamate--cysteine ligase</fullName>
        <ecNumber evidence="1">6.3.2.2</ecNumber>
    </recommendedName>
</protein>
<dbReference type="KEGG" id="dzi:111318669"/>
<dbReference type="InterPro" id="IPR006336">
    <property type="entry name" value="GCS2"/>
</dbReference>
<dbReference type="PANTHER" id="PTHR34378">
    <property type="entry name" value="GLUTAMATE--CYSTEINE LIGASE, CHLOROPLASTIC"/>
    <property type="match status" value="1"/>
</dbReference>
<keyword evidence="2" id="KW-0436">Ligase</keyword>
<name>A0A6P6BJP5_DURZI</name>
<evidence type="ECO:0000256" key="3">
    <source>
        <dbReference type="ARBA" id="ARBA00022741"/>
    </source>
</evidence>
<dbReference type="Proteomes" id="UP000515121">
    <property type="component" value="Unplaced"/>
</dbReference>
<keyword evidence="5" id="KW-1185">Reference proteome</keyword>
<evidence type="ECO:0000256" key="4">
    <source>
        <dbReference type="ARBA" id="ARBA00022840"/>
    </source>
</evidence>
<organism evidence="5 6">
    <name type="scientific">Durio zibethinus</name>
    <name type="common">Durian</name>
    <dbReference type="NCBI Taxonomy" id="66656"/>
    <lineage>
        <taxon>Eukaryota</taxon>
        <taxon>Viridiplantae</taxon>
        <taxon>Streptophyta</taxon>
        <taxon>Embryophyta</taxon>
        <taxon>Tracheophyta</taxon>
        <taxon>Spermatophyta</taxon>
        <taxon>Magnoliopsida</taxon>
        <taxon>eudicotyledons</taxon>
        <taxon>Gunneridae</taxon>
        <taxon>Pentapetalae</taxon>
        <taxon>rosids</taxon>
        <taxon>malvids</taxon>
        <taxon>Malvales</taxon>
        <taxon>Malvaceae</taxon>
        <taxon>Helicteroideae</taxon>
        <taxon>Durio</taxon>
    </lineage>
</organism>
<dbReference type="GO" id="GO:0043436">
    <property type="term" value="P:oxoacid metabolic process"/>
    <property type="evidence" value="ECO:0007669"/>
    <property type="project" value="UniProtKB-ARBA"/>
</dbReference>
<evidence type="ECO:0000256" key="1">
    <source>
        <dbReference type="ARBA" id="ARBA00012220"/>
    </source>
</evidence>
<gene>
    <name evidence="6" type="primary">LOC111318669</name>
</gene>
<dbReference type="GeneID" id="111318669"/>
<dbReference type="Pfam" id="PF04107">
    <property type="entry name" value="GCS2"/>
    <property type="match status" value="2"/>
</dbReference>
<dbReference type="EC" id="6.3.2.2" evidence="1"/>
<dbReference type="GO" id="GO:0006750">
    <property type="term" value="P:glutathione biosynthetic process"/>
    <property type="evidence" value="ECO:0007669"/>
    <property type="project" value="InterPro"/>
</dbReference>
<accession>A0A6P6BJP5</accession>
<proteinExistence type="predicted"/>
<dbReference type="RefSeq" id="XP_022777281.1">
    <property type="nucleotide sequence ID" value="XM_022921546.1"/>
</dbReference>
<dbReference type="OrthoDB" id="2012853at2759"/>
<reference evidence="6" key="1">
    <citation type="submission" date="2025-08" db="UniProtKB">
        <authorList>
            <consortium name="RefSeq"/>
        </authorList>
    </citation>
    <scope>IDENTIFICATION</scope>
    <source>
        <tissue evidence="6">Fruit stalk</tissue>
    </source>
</reference>